<feature type="transmembrane region" description="Helical" evidence="9">
    <location>
        <begin position="66"/>
        <end position="87"/>
    </location>
</feature>
<feature type="transmembrane region" description="Helical" evidence="9">
    <location>
        <begin position="153"/>
        <end position="176"/>
    </location>
</feature>
<feature type="transmembrane region" description="Helical" evidence="9">
    <location>
        <begin position="206"/>
        <end position="226"/>
    </location>
</feature>
<sequence length="293" mass="33454">MAVVGPTFQDKKRPFLLLFLAADLVTLVAVVGIQLSEFFPKTWPVLWRNDSQCALHRFGRFLTNAVTVYIMIAISVDRYIAVVHPFSYKTECTPKRTKYVLVAIWLLCALLSIPAAIKFKTKFALLDLKVDSGGDACFLDQSAPVWFRYSLRLYLSFAFTLVPATITGLVYTVLLLHVWRHNREFSATIRSSKESSSLNQWKIAKVLLAVYLGFMFCYVPYLIFQFSISFRYRVPGTFANISILLPYANSCVNPVIYLLWSESFRSNLRFLFLPKSNDTKTNRSVKTSVTVVT</sequence>
<evidence type="ECO:0000256" key="4">
    <source>
        <dbReference type="ARBA" id="ARBA00023040"/>
    </source>
</evidence>
<evidence type="ECO:0000313" key="11">
    <source>
        <dbReference type="EMBL" id="KAJ8024444.1"/>
    </source>
</evidence>
<dbReference type="PRINTS" id="PR00237">
    <property type="entry name" value="GPCRRHODOPSN"/>
</dbReference>
<dbReference type="InterPro" id="IPR017452">
    <property type="entry name" value="GPCR_Rhodpsn_7TM"/>
</dbReference>
<dbReference type="Gene3D" id="1.20.1070.10">
    <property type="entry name" value="Rhodopsin 7-helix transmembrane proteins"/>
    <property type="match status" value="1"/>
</dbReference>
<keyword evidence="12" id="KW-1185">Reference proteome</keyword>
<evidence type="ECO:0000256" key="9">
    <source>
        <dbReference type="SAM" id="Phobius"/>
    </source>
</evidence>
<feature type="transmembrane region" description="Helical" evidence="9">
    <location>
        <begin position="238"/>
        <end position="260"/>
    </location>
</feature>
<evidence type="ECO:0000259" key="10">
    <source>
        <dbReference type="PROSITE" id="PS50262"/>
    </source>
</evidence>
<feature type="transmembrane region" description="Helical" evidence="9">
    <location>
        <begin position="99"/>
        <end position="117"/>
    </location>
</feature>
<dbReference type="AlphaFoldDB" id="A0A9Q0YLA3"/>
<dbReference type="GO" id="GO:0004930">
    <property type="term" value="F:G protein-coupled receptor activity"/>
    <property type="evidence" value="ECO:0007669"/>
    <property type="project" value="UniProtKB-KW"/>
</dbReference>
<evidence type="ECO:0000256" key="5">
    <source>
        <dbReference type="ARBA" id="ARBA00023136"/>
    </source>
</evidence>
<name>A0A9Q0YLA3_HOLLE</name>
<keyword evidence="2 8" id="KW-0812">Transmembrane</keyword>
<dbReference type="OrthoDB" id="6076970at2759"/>
<keyword evidence="5 9" id="KW-0472">Membrane</keyword>
<dbReference type="Pfam" id="PF00001">
    <property type="entry name" value="7tm_1"/>
    <property type="match status" value="1"/>
</dbReference>
<evidence type="ECO:0000256" key="8">
    <source>
        <dbReference type="RuleBase" id="RU000688"/>
    </source>
</evidence>
<dbReference type="PANTHER" id="PTHR45695">
    <property type="entry name" value="LEUCOKININ RECEPTOR-RELATED"/>
    <property type="match status" value="1"/>
</dbReference>
<dbReference type="GO" id="GO:0005886">
    <property type="term" value="C:plasma membrane"/>
    <property type="evidence" value="ECO:0007669"/>
    <property type="project" value="TreeGrafter"/>
</dbReference>
<proteinExistence type="inferred from homology"/>
<comment type="subcellular location">
    <subcellularLocation>
        <location evidence="1">Membrane</location>
        <topology evidence="1">Multi-pass membrane protein</topology>
    </subcellularLocation>
</comment>
<feature type="domain" description="G-protein coupled receptors family 1 profile" evidence="10">
    <location>
        <begin position="1"/>
        <end position="257"/>
    </location>
</feature>
<evidence type="ECO:0000256" key="3">
    <source>
        <dbReference type="ARBA" id="ARBA00022989"/>
    </source>
</evidence>
<dbReference type="Proteomes" id="UP001152320">
    <property type="component" value="Chromosome 18"/>
</dbReference>
<keyword evidence="4 8" id="KW-0297">G-protein coupled receptor</keyword>
<gene>
    <name evidence="11" type="ORF">HOLleu_34354</name>
</gene>
<dbReference type="PANTHER" id="PTHR45695:SF9">
    <property type="entry name" value="LEUCOKININ RECEPTOR"/>
    <property type="match status" value="1"/>
</dbReference>
<protein>
    <submittedName>
        <fullName evidence="11">Somatostatin receptor type 4</fullName>
    </submittedName>
</protein>
<dbReference type="SUPFAM" id="SSF81321">
    <property type="entry name" value="Family A G protein-coupled receptor-like"/>
    <property type="match status" value="1"/>
</dbReference>
<feature type="transmembrane region" description="Helical" evidence="9">
    <location>
        <begin position="15"/>
        <end position="35"/>
    </location>
</feature>
<evidence type="ECO:0000313" key="12">
    <source>
        <dbReference type="Proteomes" id="UP001152320"/>
    </source>
</evidence>
<organism evidence="11 12">
    <name type="scientific">Holothuria leucospilota</name>
    <name type="common">Black long sea cucumber</name>
    <name type="synonym">Mertensiothuria leucospilota</name>
    <dbReference type="NCBI Taxonomy" id="206669"/>
    <lineage>
        <taxon>Eukaryota</taxon>
        <taxon>Metazoa</taxon>
        <taxon>Echinodermata</taxon>
        <taxon>Eleutherozoa</taxon>
        <taxon>Echinozoa</taxon>
        <taxon>Holothuroidea</taxon>
        <taxon>Aspidochirotacea</taxon>
        <taxon>Aspidochirotida</taxon>
        <taxon>Holothuriidae</taxon>
        <taxon>Holothuria</taxon>
    </lineage>
</organism>
<dbReference type="PROSITE" id="PS00237">
    <property type="entry name" value="G_PROTEIN_RECEP_F1_1"/>
    <property type="match status" value="1"/>
</dbReference>
<keyword evidence="7 8" id="KW-0807">Transducer</keyword>
<keyword evidence="6 8" id="KW-0675">Receptor</keyword>
<evidence type="ECO:0000256" key="7">
    <source>
        <dbReference type="ARBA" id="ARBA00023224"/>
    </source>
</evidence>
<comment type="caution">
    <text evidence="11">The sequence shown here is derived from an EMBL/GenBank/DDBJ whole genome shotgun (WGS) entry which is preliminary data.</text>
</comment>
<reference evidence="11" key="1">
    <citation type="submission" date="2021-10" db="EMBL/GenBank/DDBJ databases">
        <title>Tropical sea cucumber genome reveals ecological adaptation and Cuvierian tubules defense mechanism.</title>
        <authorList>
            <person name="Chen T."/>
        </authorList>
    </citation>
    <scope>NUCLEOTIDE SEQUENCE</scope>
    <source>
        <strain evidence="11">Nanhai2018</strain>
        <tissue evidence="11">Muscle</tissue>
    </source>
</reference>
<dbReference type="InterPro" id="IPR000276">
    <property type="entry name" value="GPCR_Rhodpsn"/>
</dbReference>
<dbReference type="CDD" id="cd00637">
    <property type="entry name" value="7tm_classA_rhodopsin-like"/>
    <property type="match status" value="1"/>
</dbReference>
<evidence type="ECO:0000256" key="1">
    <source>
        <dbReference type="ARBA" id="ARBA00004141"/>
    </source>
</evidence>
<dbReference type="EMBL" id="JAIZAY010000018">
    <property type="protein sequence ID" value="KAJ8024444.1"/>
    <property type="molecule type" value="Genomic_DNA"/>
</dbReference>
<keyword evidence="3 9" id="KW-1133">Transmembrane helix</keyword>
<evidence type="ECO:0000256" key="6">
    <source>
        <dbReference type="ARBA" id="ARBA00023170"/>
    </source>
</evidence>
<evidence type="ECO:0000256" key="2">
    <source>
        <dbReference type="ARBA" id="ARBA00022692"/>
    </source>
</evidence>
<accession>A0A9Q0YLA3</accession>
<dbReference type="PROSITE" id="PS50262">
    <property type="entry name" value="G_PROTEIN_RECEP_F1_2"/>
    <property type="match status" value="1"/>
</dbReference>
<comment type="similarity">
    <text evidence="8">Belongs to the G-protein coupled receptor 1 family.</text>
</comment>